<proteinExistence type="predicted"/>
<feature type="non-terminal residue" evidence="1">
    <location>
        <position position="1"/>
    </location>
</feature>
<dbReference type="AlphaFoldDB" id="X1AZX7"/>
<gene>
    <name evidence="1" type="ORF">S01H4_34583</name>
</gene>
<comment type="caution">
    <text evidence="1">The sequence shown here is derived from an EMBL/GenBank/DDBJ whole genome shotgun (WGS) entry which is preliminary data.</text>
</comment>
<organism evidence="1">
    <name type="scientific">marine sediment metagenome</name>
    <dbReference type="NCBI Taxonomy" id="412755"/>
    <lineage>
        <taxon>unclassified sequences</taxon>
        <taxon>metagenomes</taxon>
        <taxon>ecological metagenomes</taxon>
    </lineage>
</organism>
<evidence type="ECO:0000313" key="1">
    <source>
        <dbReference type="EMBL" id="GAG74692.1"/>
    </source>
</evidence>
<reference evidence="1" key="1">
    <citation type="journal article" date="2014" name="Front. Microbiol.">
        <title>High frequency of phylogenetically diverse reductive dehalogenase-homologous genes in deep subseafloor sedimentary metagenomes.</title>
        <authorList>
            <person name="Kawai M."/>
            <person name="Futagami T."/>
            <person name="Toyoda A."/>
            <person name="Takaki Y."/>
            <person name="Nishi S."/>
            <person name="Hori S."/>
            <person name="Arai W."/>
            <person name="Tsubouchi T."/>
            <person name="Morono Y."/>
            <person name="Uchiyama I."/>
            <person name="Ito T."/>
            <person name="Fujiyama A."/>
            <person name="Inagaki F."/>
            <person name="Takami H."/>
        </authorList>
    </citation>
    <scope>NUCLEOTIDE SEQUENCE</scope>
    <source>
        <strain evidence="1">Expedition CK06-06</strain>
    </source>
</reference>
<dbReference type="EMBL" id="BART01018310">
    <property type="protein sequence ID" value="GAG74692.1"/>
    <property type="molecule type" value="Genomic_DNA"/>
</dbReference>
<protein>
    <submittedName>
        <fullName evidence="1">Uncharacterized protein</fullName>
    </submittedName>
</protein>
<feature type="non-terminal residue" evidence="1">
    <location>
        <position position="297"/>
    </location>
</feature>
<sequence>DPIYYRIELQIFHKLDKEYPLVIMYRKDNMKDIYFTNEIVIKNRKKMISDLLTNVSFNLLEDIEYKFQFDEMGLEAYLFLKDKLEKEIEFKIKEKTPGRELASILAPIGAVNKKPEYFPIVFLNKFAMVIKKHTEIFIKIHGFLRCATEMPVQINGMKVYLAYYSLEPIISNWNNTFSGNINPIILNPPILNITNENISYNRVKCDHCGKIIVAPYQDDCICRNCNLFSIKLFRFIHGKNDFFNKVESKDAKIVSSKNVKGTEKKKEKNSEISKSLYFYGIVSKERIPIFYNDKKCK</sequence>
<accession>X1AZX7</accession>
<name>X1AZX7_9ZZZZ</name>